<dbReference type="SUPFAM" id="SSF52540">
    <property type="entry name" value="P-loop containing nucleoside triphosphate hydrolases"/>
    <property type="match status" value="1"/>
</dbReference>
<dbReference type="InterPro" id="IPR027417">
    <property type="entry name" value="P-loop_NTPase"/>
</dbReference>
<accession>A0A7K3S8K3</accession>
<evidence type="ECO:0000313" key="10">
    <source>
        <dbReference type="Proteomes" id="UP000469670"/>
    </source>
</evidence>
<dbReference type="SMART" id="SM00028">
    <property type="entry name" value="TPR"/>
    <property type="match status" value="7"/>
</dbReference>
<dbReference type="PRINTS" id="PR00364">
    <property type="entry name" value="DISEASERSIST"/>
</dbReference>
<dbReference type="GO" id="GO:0003677">
    <property type="term" value="F:DNA binding"/>
    <property type="evidence" value="ECO:0007669"/>
    <property type="project" value="UniProtKB-UniRule"/>
</dbReference>
<feature type="region of interest" description="Disordered" evidence="7">
    <location>
        <begin position="250"/>
        <end position="275"/>
    </location>
</feature>
<dbReference type="EMBL" id="JAAGMP010001653">
    <property type="protein sequence ID" value="NEC23838.1"/>
    <property type="molecule type" value="Genomic_DNA"/>
</dbReference>
<evidence type="ECO:0000259" key="8">
    <source>
        <dbReference type="PROSITE" id="PS51755"/>
    </source>
</evidence>
<evidence type="ECO:0000256" key="2">
    <source>
        <dbReference type="ARBA" id="ARBA00023012"/>
    </source>
</evidence>
<evidence type="ECO:0000256" key="4">
    <source>
        <dbReference type="ARBA" id="ARBA00023125"/>
    </source>
</evidence>
<gene>
    <name evidence="9" type="ORF">G3I50_37155</name>
</gene>
<sequence>MLGTVAAWRGSTPLDVGPVRRQAVLAALVLAGGAPVSHEQLLDRVWGTEPPNSGRRVLPSYVYPLRKALDPEGAGTAGSVIRGSGGGYRFALDDVLLDTAELDDHTGSARRARTAGDLTTALDRFTAACALFRGEPLAGLPGPFALGERQRLSDRRRALRTETAECLVLLGRHDDALDDLTALSTSDPLDESLVALRMRALYGVERQGEALKAYASVCARLRDELGVDPGEELRRVHEAVLRRDDVRLLGRPAAPPTARPVSPPPARSRGAVNDLPGVTGRLSGRGRELGLLTAPAPPDAVSIATVDGPAGVGKTTLAVHAAQHLHTGHPDGCLYVDLRAHSTSRRSLTPQRVLRRLLRSLGAPDSEVPNDLDELTAAWRSATSSLRLLLVLDDAVNARDVAPLLPAGPGSRVLVTSRQRLVELDVDRRVSLEPLGTGDAVSLLRQLAGTARADKEPEATRELARLCDGLPLALRIAGVRLQTRPTWTLAHLVERMTGDEGRLGELTAGERSVEAAFTLSYDQLPQRLRRGFRALGLAPTVEVDPLTVAAMLGCSPADAEEVLESLVDTSLLHQTRPGRYRLHDLVRVHARRLARTAPTEAARVRTAALGLFLDAGRLASDWGPSGFPTGPQSHGAPFTDWREAEGWLDSVGGELPDVVVQAAALGEPDHACWIAEALCDYFLRRGRYHECRVALEAALSCADRATDRRMGPALRNGMGMVDSYQGRYAEGHAWFTEALRISRSGSDRREEARALAGLGAINLNSGRSEEAVAQLTASIGSSEKLGDKWIAATALSFLGTANQHRGNADAALDCFRRSYSHVESEGRPHTLSRTLACIADVHIGLGNHGEARELLHRASALAAQSGSPLLSALTLTRLGAAEAAAGDAAGAISRYRDALSQHGLLDPLAEPHYNWAEMHIRCRLGETYAAAGHPYEACEQFRTALAVPDSRTHTEEYARATAGLKSCTAD</sequence>
<keyword evidence="4 6" id="KW-0238">DNA-binding</keyword>
<dbReference type="GO" id="GO:0043531">
    <property type="term" value="F:ADP binding"/>
    <property type="evidence" value="ECO:0007669"/>
    <property type="project" value="InterPro"/>
</dbReference>
<evidence type="ECO:0000256" key="5">
    <source>
        <dbReference type="ARBA" id="ARBA00023163"/>
    </source>
</evidence>
<name>A0A7K3S8K3_9ACTN</name>
<dbReference type="PANTHER" id="PTHR35807:SF1">
    <property type="entry name" value="TRANSCRIPTIONAL REGULATOR REDD"/>
    <property type="match status" value="1"/>
</dbReference>
<dbReference type="InterPro" id="IPR002182">
    <property type="entry name" value="NB-ARC"/>
</dbReference>
<dbReference type="InterPro" id="IPR011990">
    <property type="entry name" value="TPR-like_helical_dom_sf"/>
</dbReference>
<keyword evidence="2" id="KW-0902">Two-component regulatory system</keyword>
<dbReference type="InterPro" id="IPR036388">
    <property type="entry name" value="WH-like_DNA-bd_sf"/>
</dbReference>
<evidence type="ECO:0000256" key="6">
    <source>
        <dbReference type="PROSITE-ProRule" id="PRU01091"/>
    </source>
</evidence>
<dbReference type="GO" id="GO:0006355">
    <property type="term" value="P:regulation of DNA-templated transcription"/>
    <property type="evidence" value="ECO:0007669"/>
    <property type="project" value="InterPro"/>
</dbReference>
<feature type="domain" description="OmpR/PhoB-type" evidence="8">
    <location>
        <begin position="1"/>
        <end position="92"/>
    </location>
</feature>
<evidence type="ECO:0000313" key="9">
    <source>
        <dbReference type="EMBL" id="NEC23838.1"/>
    </source>
</evidence>
<dbReference type="AlphaFoldDB" id="A0A7K3S8K3"/>
<dbReference type="InterPro" id="IPR016032">
    <property type="entry name" value="Sig_transdc_resp-reg_C-effctor"/>
</dbReference>
<comment type="similarity">
    <text evidence="1">Belongs to the AfsR/DnrI/RedD regulatory family.</text>
</comment>
<dbReference type="InterPro" id="IPR051677">
    <property type="entry name" value="AfsR-DnrI-RedD_regulator"/>
</dbReference>
<dbReference type="Gene3D" id="3.40.50.300">
    <property type="entry name" value="P-loop containing nucleotide triphosphate hydrolases"/>
    <property type="match status" value="1"/>
</dbReference>
<dbReference type="Gene3D" id="1.25.40.10">
    <property type="entry name" value="Tetratricopeptide repeat domain"/>
    <property type="match status" value="2"/>
</dbReference>
<dbReference type="InterPro" id="IPR005158">
    <property type="entry name" value="BTAD"/>
</dbReference>
<reference evidence="9 10" key="1">
    <citation type="submission" date="2020-01" db="EMBL/GenBank/DDBJ databases">
        <title>Insect and environment-associated Actinomycetes.</title>
        <authorList>
            <person name="Currrie C."/>
            <person name="Chevrette M."/>
            <person name="Carlson C."/>
            <person name="Stubbendieck R."/>
            <person name="Wendt-Pienkowski E."/>
        </authorList>
    </citation>
    <scope>NUCLEOTIDE SEQUENCE [LARGE SCALE GENOMIC DNA]</scope>
    <source>
        <strain evidence="9 10">SID7590</strain>
    </source>
</reference>
<keyword evidence="5" id="KW-0804">Transcription</keyword>
<dbReference type="SUPFAM" id="SSF48452">
    <property type="entry name" value="TPR-like"/>
    <property type="match status" value="3"/>
</dbReference>
<protein>
    <submittedName>
        <fullName evidence="9">Tetratricopeptide repeat protein</fullName>
    </submittedName>
</protein>
<feature type="DNA-binding region" description="OmpR/PhoB-type" evidence="6">
    <location>
        <begin position="1"/>
        <end position="92"/>
    </location>
</feature>
<dbReference type="Pfam" id="PF00931">
    <property type="entry name" value="NB-ARC"/>
    <property type="match status" value="1"/>
</dbReference>
<dbReference type="CDD" id="cd15831">
    <property type="entry name" value="BTAD"/>
    <property type="match status" value="1"/>
</dbReference>
<dbReference type="Pfam" id="PF03704">
    <property type="entry name" value="BTAD"/>
    <property type="match status" value="1"/>
</dbReference>
<keyword evidence="3" id="KW-0805">Transcription regulation</keyword>
<proteinExistence type="inferred from homology"/>
<organism evidence="9 10">
    <name type="scientific">Streptomyces parvus</name>
    <dbReference type="NCBI Taxonomy" id="66428"/>
    <lineage>
        <taxon>Bacteria</taxon>
        <taxon>Bacillati</taxon>
        <taxon>Actinomycetota</taxon>
        <taxon>Actinomycetes</taxon>
        <taxon>Kitasatosporales</taxon>
        <taxon>Streptomycetaceae</taxon>
        <taxon>Streptomyces</taxon>
    </lineage>
</organism>
<dbReference type="PANTHER" id="PTHR35807">
    <property type="entry name" value="TRANSCRIPTIONAL REGULATOR REDD-RELATED"/>
    <property type="match status" value="1"/>
</dbReference>
<dbReference type="GO" id="GO:0000160">
    <property type="term" value="P:phosphorelay signal transduction system"/>
    <property type="evidence" value="ECO:0007669"/>
    <property type="project" value="UniProtKB-KW"/>
</dbReference>
<dbReference type="PROSITE" id="PS51755">
    <property type="entry name" value="OMPR_PHOB"/>
    <property type="match status" value="1"/>
</dbReference>
<evidence type="ECO:0000256" key="3">
    <source>
        <dbReference type="ARBA" id="ARBA00023015"/>
    </source>
</evidence>
<feature type="compositionally biased region" description="Pro residues" evidence="7">
    <location>
        <begin position="253"/>
        <end position="266"/>
    </location>
</feature>
<comment type="caution">
    <text evidence="9">The sequence shown here is derived from an EMBL/GenBank/DDBJ whole genome shotgun (WGS) entry which is preliminary data.</text>
</comment>
<dbReference type="SUPFAM" id="SSF46894">
    <property type="entry name" value="C-terminal effector domain of the bipartite response regulators"/>
    <property type="match status" value="1"/>
</dbReference>
<dbReference type="SMART" id="SM01043">
    <property type="entry name" value="BTAD"/>
    <property type="match status" value="1"/>
</dbReference>
<dbReference type="Proteomes" id="UP000469670">
    <property type="component" value="Unassembled WGS sequence"/>
</dbReference>
<dbReference type="Pfam" id="PF13424">
    <property type="entry name" value="TPR_12"/>
    <property type="match status" value="1"/>
</dbReference>
<dbReference type="InterPro" id="IPR001867">
    <property type="entry name" value="OmpR/PhoB-type_DNA-bd"/>
</dbReference>
<dbReference type="InterPro" id="IPR019734">
    <property type="entry name" value="TPR_rpt"/>
</dbReference>
<evidence type="ECO:0000256" key="7">
    <source>
        <dbReference type="SAM" id="MobiDB-lite"/>
    </source>
</evidence>
<dbReference type="Pfam" id="PF00486">
    <property type="entry name" value="Trans_reg_C"/>
    <property type="match status" value="1"/>
</dbReference>
<dbReference type="Gene3D" id="1.10.10.10">
    <property type="entry name" value="Winged helix-like DNA-binding domain superfamily/Winged helix DNA-binding domain"/>
    <property type="match status" value="2"/>
</dbReference>
<dbReference type="SMART" id="SM00862">
    <property type="entry name" value="Trans_reg_C"/>
    <property type="match status" value="1"/>
</dbReference>
<evidence type="ECO:0000256" key="1">
    <source>
        <dbReference type="ARBA" id="ARBA00005820"/>
    </source>
</evidence>